<dbReference type="PANTHER" id="PTHR15341">
    <property type="entry name" value="SUN-COR STEROID HORMONE RECEPTOR CO-REPRESSOR"/>
    <property type="match status" value="1"/>
</dbReference>
<dbReference type="EMBL" id="GG657461">
    <property type="protein sequence ID" value="OAT10892.1"/>
    <property type="molecule type" value="Genomic_DNA"/>
</dbReference>
<dbReference type="GeneID" id="8503141"/>
<evidence type="ECO:0000256" key="2">
    <source>
        <dbReference type="ARBA" id="ARBA00009154"/>
    </source>
</evidence>
<dbReference type="GO" id="GO:0000178">
    <property type="term" value="C:exosome (RNase complex)"/>
    <property type="evidence" value="ECO:0007669"/>
    <property type="project" value="TreeGrafter"/>
</dbReference>
<feature type="compositionally biased region" description="Low complexity" evidence="7">
    <location>
        <begin position="197"/>
        <end position="222"/>
    </location>
</feature>
<dbReference type="KEGG" id="bgh:BDBG_06671"/>
<dbReference type="GO" id="GO:0003723">
    <property type="term" value="F:RNA binding"/>
    <property type="evidence" value="ECO:0007669"/>
    <property type="project" value="UniProtKB-UniRule"/>
</dbReference>
<reference evidence="9" key="1">
    <citation type="journal article" date="2015" name="PLoS Genet.">
        <title>The dynamic genome and transcriptome of the human fungal pathogen Blastomyces and close relative Emmonsia.</title>
        <authorList>
            <person name="Munoz J.F."/>
            <person name="Gauthier G.M."/>
            <person name="Desjardins C.A."/>
            <person name="Gallo J.E."/>
            <person name="Holder J."/>
            <person name="Sullivan T.D."/>
            <person name="Marty A.J."/>
            <person name="Carmen J.C."/>
            <person name="Chen Z."/>
            <person name="Ding L."/>
            <person name="Gujja S."/>
            <person name="Magrini V."/>
            <person name="Misas E."/>
            <person name="Mitreva M."/>
            <person name="Priest M."/>
            <person name="Saif S."/>
            <person name="Whiston E.A."/>
            <person name="Young S."/>
            <person name="Zeng Q."/>
            <person name="Goldman W.E."/>
            <person name="Mardis E.R."/>
            <person name="Taylor J.W."/>
            <person name="McEwen J.G."/>
            <person name="Clay O.K."/>
            <person name="Klein B.S."/>
            <person name="Cuomo C.A."/>
        </authorList>
    </citation>
    <scope>NUCLEOTIDE SEQUENCE [LARGE SCALE GENOMIC DNA]</scope>
    <source>
        <strain evidence="9">SLH14081</strain>
    </source>
</reference>
<evidence type="ECO:0000256" key="1">
    <source>
        <dbReference type="ARBA" id="ARBA00004123"/>
    </source>
</evidence>
<keyword evidence="3 6" id="KW-0698">rRNA processing</keyword>
<dbReference type="InterPro" id="IPR007146">
    <property type="entry name" value="Sas10/Utp3/C1D"/>
</dbReference>
<evidence type="ECO:0000256" key="3">
    <source>
        <dbReference type="ARBA" id="ARBA00022552"/>
    </source>
</evidence>
<dbReference type="GO" id="GO:0010468">
    <property type="term" value="P:regulation of gene expression"/>
    <property type="evidence" value="ECO:0007669"/>
    <property type="project" value="TreeGrafter"/>
</dbReference>
<sequence>MFAATGGSSDLARKTLNSAVGADIIRHFSRPNFCSSFNWETSRQEEPQIDRNSPGMETTDLTPLLEQLEDNIDDLEDVLEPLLGQPLSATTQKMPVLDKAKLHVLITYAIESMIFSYLRLQGVNAKEHPVFKELTRVKQYFEKIKAVETVPEQRTMAVDKEAAGRFIKHGLAGNDKYDLERAEREAKEKAMALLKAAKLARQQASKSQSKPQSQPQAQAQSQGTPPAEQQSQTGAPSELEKTGGESVQKLKKIPSLGHLPNAKQEKRKKNSQGRKDRKEARKKRKLASRQANNPSNG</sequence>
<dbReference type="Pfam" id="PF04000">
    <property type="entry name" value="Sas10_Utp3"/>
    <property type="match status" value="1"/>
</dbReference>
<dbReference type="OrthoDB" id="1421013at2759"/>
<evidence type="ECO:0000313" key="8">
    <source>
        <dbReference type="EMBL" id="OAT10892.1"/>
    </source>
</evidence>
<dbReference type="STRING" id="559298.A0A179UWV4"/>
<dbReference type="PANTHER" id="PTHR15341:SF3">
    <property type="entry name" value="NUCLEAR NUCLEIC ACID-BINDING PROTEIN C1D"/>
    <property type="match status" value="1"/>
</dbReference>
<feature type="region of interest" description="Disordered" evidence="7">
    <location>
        <begin position="197"/>
        <end position="297"/>
    </location>
</feature>
<dbReference type="InterPro" id="IPR011082">
    <property type="entry name" value="Exosome-assoc_fac/DNA_repair"/>
</dbReference>
<evidence type="ECO:0000313" key="9">
    <source>
        <dbReference type="Proteomes" id="UP000002038"/>
    </source>
</evidence>
<keyword evidence="4 6" id="KW-0694">RNA-binding</keyword>
<dbReference type="Proteomes" id="UP000002038">
    <property type="component" value="Unassembled WGS sequence"/>
</dbReference>
<dbReference type="GO" id="GO:0000460">
    <property type="term" value="P:maturation of 5.8S rRNA"/>
    <property type="evidence" value="ECO:0007669"/>
    <property type="project" value="TreeGrafter"/>
</dbReference>
<comment type="subcellular location">
    <subcellularLocation>
        <location evidence="1 6">Nucleus</location>
    </subcellularLocation>
</comment>
<feature type="compositionally biased region" description="Polar residues" evidence="7">
    <location>
        <begin position="223"/>
        <end position="235"/>
    </location>
</feature>
<gene>
    <name evidence="8" type="ORF">BDBG_06671</name>
</gene>
<accession>A0A179UWV4</accession>
<organism evidence="8 9">
    <name type="scientific">Blastomyces gilchristii (strain SLH14081)</name>
    <name type="common">Blastomyces dermatitidis</name>
    <dbReference type="NCBI Taxonomy" id="559298"/>
    <lineage>
        <taxon>Eukaryota</taxon>
        <taxon>Fungi</taxon>
        <taxon>Dikarya</taxon>
        <taxon>Ascomycota</taxon>
        <taxon>Pezizomycotina</taxon>
        <taxon>Eurotiomycetes</taxon>
        <taxon>Eurotiomycetidae</taxon>
        <taxon>Onygenales</taxon>
        <taxon>Ajellomycetaceae</taxon>
        <taxon>Blastomyces</taxon>
    </lineage>
</organism>
<protein>
    <recommendedName>
        <fullName evidence="6">Exosome complex protein</fullName>
    </recommendedName>
</protein>
<evidence type="ECO:0000256" key="5">
    <source>
        <dbReference type="ARBA" id="ARBA00023242"/>
    </source>
</evidence>
<dbReference type="GO" id="GO:0003677">
    <property type="term" value="F:DNA binding"/>
    <property type="evidence" value="ECO:0007669"/>
    <property type="project" value="TreeGrafter"/>
</dbReference>
<dbReference type="VEuPathDB" id="FungiDB:BDBG_06671"/>
<evidence type="ECO:0000256" key="6">
    <source>
        <dbReference type="RuleBase" id="RU368003"/>
    </source>
</evidence>
<dbReference type="GO" id="GO:0005730">
    <property type="term" value="C:nucleolus"/>
    <property type="evidence" value="ECO:0007669"/>
    <property type="project" value="TreeGrafter"/>
</dbReference>
<keyword evidence="5 6" id="KW-0539">Nucleus</keyword>
<proteinExistence type="inferred from homology"/>
<dbReference type="AlphaFoldDB" id="A0A179UWV4"/>
<comment type="function">
    <text evidence="6">Required for exosome-dependent processing of pre-rRNA and small nucleolar RNA (snRNA) precursors. Involved in processing of 35S pre-rRNA at the A0, A1 and A2 sites.</text>
</comment>
<name>A0A179UWV4_BLAGS</name>
<comment type="similarity">
    <text evidence="2 6">Belongs to the C1D family.</text>
</comment>
<keyword evidence="9" id="KW-1185">Reference proteome</keyword>
<evidence type="ECO:0000256" key="7">
    <source>
        <dbReference type="SAM" id="MobiDB-lite"/>
    </source>
</evidence>
<evidence type="ECO:0000256" key="4">
    <source>
        <dbReference type="ARBA" id="ARBA00022884"/>
    </source>
</evidence>
<dbReference type="RefSeq" id="XP_002623232.1">
    <property type="nucleotide sequence ID" value="XM_002623186.2"/>
</dbReference>